<evidence type="ECO:0000256" key="1">
    <source>
        <dbReference type="SAM" id="MobiDB-lite"/>
    </source>
</evidence>
<feature type="chain" id="PRO_5043530958" evidence="3">
    <location>
        <begin position="21"/>
        <end position="595"/>
    </location>
</feature>
<feature type="region of interest" description="Disordered" evidence="1">
    <location>
        <begin position="561"/>
        <end position="595"/>
    </location>
</feature>
<feature type="transmembrane region" description="Helical" evidence="2">
    <location>
        <begin position="525"/>
        <end position="548"/>
    </location>
</feature>
<keyword evidence="2" id="KW-1133">Transmembrane helix</keyword>
<evidence type="ECO:0000313" key="4">
    <source>
        <dbReference type="EMBL" id="KAK9835631.1"/>
    </source>
</evidence>
<evidence type="ECO:0000256" key="3">
    <source>
        <dbReference type="SAM" id="SignalP"/>
    </source>
</evidence>
<name>A0AAW1RR33_9CHLO</name>
<dbReference type="AlphaFoldDB" id="A0AAW1RR33"/>
<keyword evidence="2" id="KW-0472">Membrane</keyword>
<comment type="caution">
    <text evidence="4">The sequence shown here is derived from an EMBL/GenBank/DDBJ whole genome shotgun (WGS) entry which is preliminary data.</text>
</comment>
<dbReference type="EMBL" id="JALJOS010000008">
    <property type="protein sequence ID" value="KAK9835631.1"/>
    <property type="molecule type" value="Genomic_DNA"/>
</dbReference>
<keyword evidence="3" id="KW-0732">Signal</keyword>
<reference evidence="4 5" key="1">
    <citation type="journal article" date="2024" name="Nat. Commun.">
        <title>Phylogenomics reveals the evolutionary origins of lichenization in chlorophyte algae.</title>
        <authorList>
            <person name="Puginier C."/>
            <person name="Libourel C."/>
            <person name="Otte J."/>
            <person name="Skaloud P."/>
            <person name="Haon M."/>
            <person name="Grisel S."/>
            <person name="Petersen M."/>
            <person name="Berrin J.G."/>
            <person name="Delaux P.M."/>
            <person name="Dal Grande F."/>
            <person name="Keller J."/>
        </authorList>
    </citation>
    <scope>NUCLEOTIDE SEQUENCE [LARGE SCALE GENOMIC DNA]</scope>
    <source>
        <strain evidence="4 5">SAG 2145</strain>
    </source>
</reference>
<gene>
    <name evidence="4" type="ORF">WJX74_004675</name>
</gene>
<proteinExistence type="predicted"/>
<feature type="signal peptide" evidence="3">
    <location>
        <begin position="1"/>
        <end position="20"/>
    </location>
</feature>
<accession>A0AAW1RR33</accession>
<keyword evidence="5" id="KW-1185">Reference proteome</keyword>
<protein>
    <submittedName>
        <fullName evidence="4">Uncharacterized protein</fullName>
    </submittedName>
</protein>
<organism evidence="4 5">
    <name type="scientific">Apatococcus lobatus</name>
    <dbReference type="NCBI Taxonomy" id="904363"/>
    <lineage>
        <taxon>Eukaryota</taxon>
        <taxon>Viridiplantae</taxon>
        <taxon>Chlorophyta</taxon>
        <taxon>core chlorophytes</taxon>
        <taxon>Trebouxiophyceae</taxon>
        <taxon>Chlorellales</taxon>
        <taxon>Chlorellaceae</taxon>
        <taxon>Apatococcus</taxon>
    </lineage>
</organism>
<sequence length="595" mass="60661">MSLAALLMACLLAPAAQVFASEQSIRRSLAATTSTSTNTMAVTPIGGEAATATKPFVATDAVNGGQYIVAQVTGGTFSFGGKTLTAATGLTSILVFKLGTDATCTWAVNLQQGSTGKNFMSVHAAETSPLTGDLWLVGEFAQNLTVGSTLLQSAGSFDGFAIDVRATGALAWAKSYGGVGKDAAYDVAFAASSGAALMVGASWQAASSVNAAALWRLDTSGGIVSFASFPTNAAASFDGIKIASGASDADVAVSLTGPSNITIGSSLVVIPANQAAIVLFRFKLDGTMDRSDVPQLISAASTSRVVLTLDSLVKTSDAIYVGCTYIGQVLVGKGSSAVVAGETPDSYPDALVVKLTSDLQLSWFTALSSTGAQTVDEVVVNSTAIFVLGTAWSTDQINITTLQQGGQSSQSISAFISQVSVTGEGAYIMQLSATDGSETGIKLYDGWQDQSVACLTDLTATGNNLICVGLFDVGSACKTFNTGADAVCGTGTRPLYYGKTALDPAAGITTQDGVVTKSHKLSGGAIAGIVIGGWVFLVLCTAAAYYIVKRHDAMKAKELAEAQEVGPSPGLRDTYAPPTPTNNPLRKGPDSSRES</sequence>
<dbReference type="Proteomes" id="UP001438707">
    <property type="component" value="Unassembled WGS sequence"/>
</dbReference>
<evidence type="ECO:0000256" key="2">
    <source>
        <dbReference type="SAM" id="Phobius"/>
    </source>
</evidence>
<keyword evidence="2" id="KW-0812">Transmembrane</keyword>
<evidence type="ECO:0000313" key="5">
    <source>
        <dbReference type="Proteomes" id="UP001438707"/>
    </source>
</evidence>